<dbReference type="InterPro" id="IPR051836">
    <property type="entry name" value="Kremen_rcpt"/>
</dbReference>
<dbReference type="SMART" id="SM00321">
    <property type="entry name" value="WSC"/>
    <property type="match status" value="4"/>
</dbReference>
<proteinExistence type="predicted"/>
<dbReference type="Proteomes" id="UP001286456">
    <property type="component" value="Unassembled WGS sequence"/>
</dbReference>
<evidence type="ECO:0000256" key="5">
    <source>
        <dbReference type="ARBA" id="ARBA00023136"/>
    </source>
</evidence>
<protein>
    <submittedName>
        <fullName evidence="9">WSC domain-containing protein</fullName>
    </submittedName>
</protein>
<evidence type="ECO:0000256" key="3">
    <source>
        <dbReference type="ARBA" id="ARBA00022729"/>
    </source>
</evidence>
<comment type="caution">
    <text evidence="9">The sequence shown here is derived from an EMBL/GenBank/DDBJ whole genome shotgun (WGS) entry which is preliminary data.</text>
</comment>
<evidence type="ECO:0000256" key="2">
    <source>
        <dbReference type="ARBA" id="ARBA00022692"/>
    </source>
</evidence>
<name>A0AAE0J615_9PEZI</name>
<dbReference type="InterPro" id="IPR002889">
    <property type="entry name" value="WSC_carb-bd"/>
</dbReference>
<feature type="domain" description="WSC" evidence="8">
    <location>
        <begin position="336"/>
        <end position="425"/>
    </location>
</feature>
<evidence type="ECO:0000313" key="9">
    <source>
        <dbReference type="EMBL" id="KAK3337627.1"/>
    </source>
</evidence>
<organism evidence="9 10">
    <name type="scientific">Cercophora scortea</name>
    <dbReference type="NCBI Taxonomy" id="314031"/>
    <lineage>
        <taxon>Eukaryota</taxon>
        <taxon>Fungi</taxon>
        <taxon>Dikarya</taxon>
        <taxon>Ascomycota</taxon>
        <taxon>Pezizomycotina</taxon>
        <taxon>Sordariomycetes</taxon>
        <taxon>Sordariomycetidae</taxon>
        <taxon>Sordariales</taxon>
        <taxon>Lasiosphaeriaceae</taxon>
        <taxon>Cercophora</taxon>
    </lineage>
</organism>
<feature type="signal peptide" evidence="7">
    <location>
        <begin position="1"/>
        <end position="23"/>
    </location>
</feature>
<feature type="domain" description="WSC" evidence="8">
    <location>
        <begin position="39"/>
        <end position="126"/>
    </location>
</feature>
<dbReference type="Pfam" id="PF01822">
    <property type="entry name" value="WSC"/>
    <property type="match status" value="4"/>
</dbReference>
<evidence type="ECO:0000256" key="4">
    <source>
        <dbReference type="ARBA" id="ARBA00022989"/>
    </source>
</evidence>
<accession>A0AAE0J615</accession>
<feature type="chain" id="PRO_5042084717" evidence="7">
    <location>
        <begin position="24"/>
        <end position="428"/>
    </location>
</feature>
<reference evidence="9" key="2">
    <citation type="submission" date="2023-06" db="EMBL/GenBank/DDBJ databases">
        <authorList>
            <consortium name="Lawrence Berkeley National Laboratory"/>
            <person name="Haridas S."/>
            <person name="Hensen N."/>
            <person name="Bonometti L."/>
            <person name="Westerberg I."/>
            <person name="Brannstrom I.O."/>
            <person name="Guillou S."/>
            <person name="Cros-Aarteil S."/>
            <person name="Calhoun S."/>
            <person name="Kuo A."/>
            <person name="Mondo S."/>
            <person name="Pangilinan J."/>
            <person name="Riley R."/>
            <person name="Labutti K."/>
            <person name="Andreopoulos B."/>
            <person name="Lipzen A."/>
            <person name="Chen C."/>
            <person name="Yanf M."/>
            <person name="Daum C."/>
            <person name="Ng V."/>
            <person name="Clum A."/>
            <person name="Steindorff A."/>
            <person name="Ohm R."/>
            <person name="Martin F."/>
            <person name="Silar P."/>
            <person name="Natvig D."/>
            <person name="Lalanne C."/>
            <person name="Gautier V."/>
            <person name="Ament-Velasquez S.L."/>
            <person name="Kruys A."/>
            <person name="Hutchinson M.I."/>
            <person name="Powell A.J."/>
            <person name="Barry K."/>
            <person name="Miller A.N."/>
            <person name="Grigoriev I.V."/>
            <person name="Debuchy R."/>
            <person name="Gladieux P."/>
            <person name="Thoren M.H."/>
            <person name="Johannesson H."/>
        </authorList>
    </citation>
    <scope>NUCLEOTIDE SEQUENCE</scope>
    <source>
        <strain evidence="9">SMH4131-1</strain>
    </source>
</reference>
<dbReference type="EMBL" id="JAUEPO010000001">
    <property type="protein sequence ID" value="KAK3337627.1"/>
    <property type="molecule type" value="Genomic_DNA"/>
</dbReference>
<evidence type="ECO:0000256" key="7">
    <source>
        <dbReference type="SAM" id="SignalP"/>
    </source>
</evidence>
<keyword evidence="4" id="KW-1133">Transmembrane helix</keyword>
<dbReference type="AlphaFoldDB" id="A0AAE0J615"/>
<keyword evidence="5" id="KW-0472">Membrane</keyword>
<dbReference type="GO" id="GO:0005886">
    <property type="term" value="C:plasma membrane"/>
    <property type="evidence" value="ECO:0007669"/>
    <property type="project" value="TreeGrafter"/>
</dbReference>
<gene>
    <name evidence="9" type="ORF">B0T19DRAFT_438277</name>
</gene>
<dbReference type="PROSITE" id="PS51212">
    <property type="entry name" value="WSC"/>
    <property type="match status" value="4"/>
</dbReference>
<keyword evidence="2" id="KW-0812">Transmembrane</keyword>
<keyword evidence="10" id="KW-1185">Reference proteome</keyword>
<evidence type="ECO:0000313" key="10">
    <source>
        <dbReference type="Proteomes" id="UP001286456"/>
    </source>
</evidence>
<reference evidence="9" key="1">
    <citation type="journal article" date="2023" name="Mol. Phylogenet. Evol.">
        <title>Genome-scale phylogeny and comparative genomics of the fungal order Sordariales.</title>
        <authorList>
            <person name="Hensen N."/>
            <person name="Bonometti L."/>
            <person name="Westerberg I."/>
            <person name="Brannstrom I.O."/>
            <person name="Guillou S."/>
            <person name="Cros-Aarteil S."/>
            <person name="Calhoun S."/>
            <person name="Haridas S."/>
            <person name="Kuo A."/>
            <person name="Mondo S."/>
            <person name="Pangilinan J."/>
            <person name="Riley R."/>
            <person name="LaButti K."/>
            <person name="Andreopoulos B."/>
            <person name="Lipzen A."/>
            <person name="Chen C."/>
            <person name="Yan M."/>
            <person name="Daum C."/>
            <person name="Ng V."/>
            <person name="Clum A."/>
            <person name="Steindorff A."/>
            <person name="Ohm R.A."/>
            <person name="Martin F."/>
            <person name="Silar P."/>
            <person name="Natvig D.O."/>
            <person name="Lalanne C."/>
            <person name="Gautier V."/>
            <person name="Ament-Velasquez S.L."/>
            <person name="Kruys A."/>
            <person name="Hutchinson M.I."/>
            <person name="Powell A.J."/>
            <person name="Barry K."/>
            <person name="Miller A.N."/>
            <person name="Grigoriev I.V."/>
            <person name="Debuchy R."/>
            <person name="Gladieux P."/>
            <person name="Hiltunen Thoren M."/>
            <person name="Johannesson H."/>
        </authorList>
    </citation>
    <scope>NUCLEOTIDE SEQUENCE</scope>
    <source>
        <strain evidence="9">SMH4131-1</strain>
    </source>
</reference>
<dbReference type="PANTHER" id="PTHR24269">
    <property type="entry name" value="KREMEN PROTEIN"/>
    <property type="match status" value="1"/>
</dbReference>
<keyword evidence="3 7" id="KW-0732">Signal</keyword>
<evidence type="ECO:0000256" key="1">
    <source>
        <dbReference type="ARBA" id="ARBA00004167"/>
    </source>
</evidence>
<evidence type="ECO:0000256" key="6">
    <source>
        <dbReference type="ARBA" id="ARBA00023180"/>
    </source>
</evidence>
<dbReference type="PANTHER" id="PTHR24269:SF16">
    <property type="entry name" value="PROTEIN SLG1"/>
    <property type="match status" value="1"/>
</dbReference>
<evidence type="ECO:0000259" key="8">
    <source>
        <dbReference type="PROSITE" id="PS51212"/>
    </source>
</evidence>
<comment type="subcellular location">
    <subcellularLocation>
        <location evidence="1">Membrane</location>
        <topology evidence="1">Single-pass membrane protein</topology>
    </subcellularLocation>
</comment>
<sequence length="428" mass="45567">MASLTSLMASSLVFLMAVKSANAASGPTSHGTRDVALGPFTPFGCYVDGTNGRALSLKSYADDAMTVESCFAFCSKYQFFGVEYGRECFCGNTLDAPRGSGCTTPCAGNANETCGAASRLDVYVNTGYVDPKPAVVLGTTYLGCFVDQGPRVLPSNLLGADDLTAAKCKAHCAGYAVFGLEYGRECWCGNSFPTTKAPAEDCSFPCSGNSAEICGASSRINVWAVPATPSYVGDFLYFGCFADNGSQHTLTGEVYYNSAMTLDKCAAFCHNYPKFGVEYGSQCFCGSEVEQIPRPQAECGMACGGDALQLCGDANRLNIYSKPSNGEGENLSNANEFVYKACWTDDGAARSLTGLKYSSSEMTVGDCAIFCHGYHYFGVEFGSQCFCGDVLGGHEAAEEECEYLCEGDNTQWCGSANRLSVYEVYRPR</sequence>
<keyword evidence="6" id="KW-0325">Glycoprotein</keyword>
<feature type="domain" description="WSC" evidence="8">
    <location>
        <begin position="234"/>
        <end position="323"/>
    </location>
</feature>
<feature type="domain" description="WSC" evidence="8">
    <location>
        <begin position="138"/>
        <end position="226"/>
    </location>
</feature>